<comment type="function">
    <text evidence="2">With LigD forms a non-homologous end joining (NHEJ) DNA repair enzyme, which repairs dsDNA breaks with reduced fidelity. Binds linear dsDNA with 5'- and 3'- overhangs but not closed circular dsDNA nor ssDNA. Recruits and stimulates the ligase activity of LigD.</text>
</comment>
<comment type="similarity">
    <text evidence="2">Belongs to the prokaryotic Ku family.</text>
</comment>
<reference evidence="4 5" key="1">
    <citation type="submission" date="2016-10" db="EMBL/GenBank/DDBJ databases">
        <authorList>
            <person name="de Groot N.N."/>
        </authorList>
    </citation>
    <scope>NUCLEOTIDE SEQUENCE [LARGE SCALE GENOMIC DNA]</scope>
    <source>
        <strain evidence="4 5">ATCC 51969</strain>
    </source>
</reference>
<protein>
    <recommendedName>
        <fullName evidence="2">Non-homologous end joining protein Ku</fullName>
    </recommendedName>
</protein>
<dbReference type="STRING" id="34086.SAMN04488084_10333"/>
<dbReference type="SUPFAM" id="SSF100939">
    <property type="entry name" value="SPOC domain-like"/>
    <property type="match status" value="1"/>
</dbReference>
<keyword evidence="2" id="KW-0227">DNA damage</keyword>
<dbReference type="Pfam" id="PF02735">
    <property type="entry name" value="Ku"/>
    <property type="match status" value="1"/>
</dbReference>
<gene>
    <name evidence="2" type="primary">ku</name>
    <name evidence="4" type="ORF">SAMN03003324_01371</name>
</gene>
<dbReference type="GO" id="GO:0003690">
    <property type="term" value="F:double-stranded DNA binding"/>
    <property type="evidence" value="ECO:0007669"/>
    <property type="project" value="UniProtKB-UniRule"/>
</dbReference>
<keyword evidence="2" id="KW-0234">DNA repair</keyword>
<dbReference type="AlphaFoldDB" id="A0A1I2D6U5"/>
<dbReference type="InterPro" id="IPR016194">
    <property type="entry name" value="SPOC-like_C_dom_sf"/>
</dbReference>
<dbReference type="InterPro" id="IPR006164">
    <property type="entry name" value="DNA_bd_Ku70/Ku80"/>
</dbReference>
<name>A0A1I2D6U5_9SPHI</name>
<keyword evidence="2" id="KW-0233">DNA recombination</keyword>
<feature type="domain" description="Ku" evidence="3">
    <location>
        <begin position="72"/>
        <end position="200"/>
    </location>
</feature>
<dbReference type="NCBIfam" id="TIGR02772">
    <property type="entry name" value="Ku_bact"/>
    <property type="match status" value="1"/>
</dbReference>
<proteinExistence type="inferred from homology"/>
<comment type="subunit">
    <text evidence="2">Homodimer. Interacts with LigD.</text>
</comment>
<dbReference type="PIRSF" id="PIRSF006493">
    <property type="entry name" value="Prok_Ku"/>
    <property type="match status" value="1"/>
</dbReference>
<dbReference type="PANTHER" id="PTHR41251:SF1">
    <property type="entry name" value="NON-HOMOLOGOUS END JOINING PROTEIN KU"/>
    <property type="match status" value="1"/>
</dbReference>
<evidence type="ECO:0000256" key="2">
    <source>
        <dbReference type="HAMAP-Rule" id="MF_01875"/>
    </source>
</evidence>
<dbReference type="HAMAP" id="MF_01875">
    <property type="entry name" value="Prokaryotic_Ku"/>
    <property type="match status" value="1"/>
</dbReference>
<dbReference type="GO" id="GO:0006303">
    <property type="term" value="P:double-strand break repair via nonhomologous end joining"/>
    <property type="evidence" value="ECO:0007669"/>
    <property type="project" value="UniProtKB-UniRule"/>
</dbReference>
<dbReference type="EMBL" id="FONS01000002">
    <property type="protein sequence ID" value="SFE76191.1"/>
    <property type="molecule type" value="Genomic_DNA"/>
</dbReference>
<dbReference type="Gene3D" id="2.40.290.10">
    <property type="match status" value="1"/>
</dbReference>
<evidence type="ECO:0000256" key="1">
    <source>
        <dbReference type="ARBA" id="ARBA00023125"/>
    </source>
</evidence>
<organism evidence="4 5">
    <name type="scientific">Pedobacter antarcticus</name>
    <dbReference type="NCBI Taxonomy" id="34086"/>
    <lineage>
        <taxon>Bacteria</taxon>
        <taxon>Pseudomonadati</taxon>
        <taxon>Bacteroidota</taxon>
        <taxon>Sphingobacteriia</taxon>
        <taxon>Sphingobacteriales</taxon>
        <taxon>Sphingobacteriaceae</taxon>
        <taxon>Pedobacter</taxon>
    </lineage>
</organism>
<keyword evidence="1 2" id="KW-0238">DNA-binding</keyword>
<dbReference type="PANTHER" id="PTHR41251">
    <property type="entry name" value="NON-HOMOLOGOUS END JOINING PROTEIN KU"/>
    <property type="match status" value="1"/>
</dbReference>
<accession>A0A1I2D6U5</accession>
<dbReference type="SMART" id="SM00559">
    <property type="entry name" value="Ku78"/>
    <property type="match status" value="1"/>
</dbReference>
<dbReference type="InterPro" id="IPR009187">
    <property type="entry name" value="Prok_Ku"/>
</dbReference>
<evidence type="ECO:0000259" key="3">
    <source>
        <dbReference type="SMART" id="SM00559"/>
    </source>
</evidence>
<dbReference type="Proteomes" id="UP000183129">
    <property type="component" value="Unassembled WGS sequence"/>
</dbReference>
<dbReference type="GO" id="GO:0006310">
    <property type="term" value="P:DNA recombination"/>
    <property type="evidence" value="ECO:0007669"/>
    <property type="project" value="UniProtKB-KW"/>
</dbReference>
<evidence type="ECO:0000313" key="4">
    <source>
        <dbReference type="EMBL" id="SFE76191.1"/>
    </source>
</evidence>
<evidence type="ECO:0000313" key="5">
    <source>
        <dbReference type="Proteomes" id="UP000183129"/>
    </source>
</evidence>
<sequence>MVQQFKQTPYNIVKISKDNLMRTIWKGSIGFGLVNIPVKLYAAVQTSRLDLDMLDGKDHSRIKYQRINEHTGKEVPYNRIVKGYMLDEQYVILDEHDFEDASPEKNKMINLENFVGIDEIDPIYYETSYYALPEKQGKKAYSLLLKALTGAKKAGVARFVLRSTENLCVIHPLDDVLVITKIRFDEEIRPTSELDIPKPDTITKKELDVGLALIKQYTSPFNIEGFKDEYNGELLKIIKAKAKGKRVKIKKLKITEEKSDDLYSQLMQSLGKKGA</sequence>